<protein>
    <recommendedName>
        <fullName evidence="3">DUF4238 domain-containing protein</fullName>
    </recommendedName>
</protein>
<keyword evidence="2" id="KW-1185">Reference proteome</keyword>
<evidence type="ECO:0000313" key="1">
    <source>
        <dbReference type="EMBL" id="ALS97330.1"/>
    </source>
</evidence>
<sequence>MDKKFQLKRKHHHIWAHYLKHWSLDDLNVWYTTKKGNYRCDSVYGLAAERDFYKINFLNDEDVRFIRNFSSKSPDELRQIHNGYLNDFCIASRAAKLAETMQPPEHIKQRLEAFQYNVLENLHGSHETDVIEILACLNRGDISVFETSESRVKFKQFFAMQMTRTKSFKKKAMSFAVDRESFERHPNPPFSFETYSQLMEKNWWFLSYMFGMNIGANLTATQHDDKQVLLINETSQPFITSDNPIINVHESMKKIPEGQAPQYMDAFYPLSPKYAYMINNSDRYPSGKVSITRDEALVFNVEMAARAEEHLFAQTESQLKEVKRLCRERSKKPRM</sequence>
<proteinExistence type="predicted"/>
<dbReference type="Pfam" id="PF14022">
    <property type="entry name" value="DUF4238"/>
    <property type="match status" value="1"/>
</dbReference>
<name>A0A0U3AH04_9ALTE</name>
<dbReference type="Proteomes" id="UP000068447">
    <property type="component" value="Chromosome"/>
</dbReference>
<dbReference type="STRING" id="1526571.AT746_02955"/>
<reference evidence="1 2" key="1">
    <citation type="submission" date="2015-12" db="EMBL/GenBank/DDBJ databases">
        <title>Complete genome of Lacimicrobium alkaliphilum KCTC 32984.</title>
        <authorList>
            <person name="Kim S.-G."/>
            <person name="Lee Y.-J."/>
        </authorList>
    </citation>
    <scope>NUCLEOTIDE SEQUENCE [LARGE SCALE GENOMIC DNA]</scope>
    <source>
        <strain evidence="1 2">YelD216</strain>
    </source>
</reference>
<dbReference type="RefSeq" id="WP_062476189.1">
    <property type="nucleotide sequence ID" value="NZ_CP013650.1"/>
</dbReference>
<organism evidence="1 2">
    <name type="scientific">Lacimicrobium alkaliphilum</name>
    <dbReference type="NCBI Taxonomy" id="1526571"/>
    <lineage>
        <taxon>Bacteria</taxon>
        <taxon>Pseudomonadati</taxon>
        <taxon>Pseudomonadota</taxon>
        <taxon>Gammaproteobacteria</taxon>
        <taxon>Alteromonadales</taxon>
        <taxon>Alteromonadaceae</taxon>
        <taxon>Lacimicrobium</taxon>
    </lineage>
</organism>
<evidence type="ECO:0000313" key="2">
    <source>
        <dbReference type="Proteomes" id="UP000068447"/>
    </source>
</evidence>
<dbReference type="KEGG" id="lal:AT746_02955"/>
<dbReference type="AlphaFoldDB" id="A0A0U3AH04"/>
<dbReference type="EMBL" id="CP013650">
    <property type="protein sequence ID" value="ALS97330.1"/>
    <property type="molecule type" value="Genomic_DNA"/>
</dbReference>
<dbReference type="InterPro" id="IPR025332">
    <property type="entry name" value="DUF4238"/>
</dbReference>
<accession>A0A0U3AH04</accession>
<gene>
    <name evidence="1" type="ORF">AT746_02955</name>
</gene>
<evidence type="ECO:0008006" key="3">
    <source>
        <dbReference type="Google" id="ProtNLM"/>
    </source>
</evidence>